<evidence type="ECO:0000313" key="4">
    <source>
        <dbReference type="Proteomes" id="UP000588068"/>
    </source>
</evidence>
<dbReference type="Pfam" id="PF09413">
    <property type="entry name" value="DUF2007"/>
    <property type="match status" value="1"/>
</dbReference>
<dbReference type="InterPro" id="IPR018551">
    <property type="entry name" value="DUF2007"/>
</dbReference>
<keyword evidence="1" id="KW-1133">Transmembrane helix</keyword>
<protein>
    <recommendedName>
        <fullName evidence="2">DUF2007 domain-containing protein</fullName>
    </recommendedName>
</protein>
<dbReference type="RefSeq" id="WP_184331598.1">
    <property type="nucleotide sequence ID" value="NZ_JACHHZ010000002.1"/>
</dbReference>
<dbReference type="Gene3D" id="3.30.70.790">
    <property type="entry name" value="UreE, C-terminal domain"/>
    <property type="match status" value="1"/>
</dbReference>
<dbReference type="Proteomes" id="UP000588068">
    <property type="component" value="Unassembled WGS sequence"/>
</dbReference>
<feature type="transmembrane region" description="Helical" evidence="1">
    <location>
        <begin position="86"/>
        <end position="105"/>
    </location>
</feature>
<organism evidence="3 4">
    <name type="scientific">Povalibacter uvarum</name>
    <dbReference type="NCBI Taxonomy" id="732238"/>
    <lineage>
        <taxon>Bacteria</taxon>
        <taxon>Pseudomonadati</taxon>
        <taxon>Pseudomonadota</taxon>
        <taxon>Gammaproteobacteria</taxon>
        <taxon>Steroidobacterales</taxon>
        <taxon>Steroidobacteraceae</taxon>
        <taxon>Povalibacter</taxon>
    </lineage>
</organism>
<sequence>MKRIYQAANNIEAHMLVHLLEQEGIQAHVEGEHLQSGAGELPLGGLAAVAVADEDVDAARAIIRDWEARTAEKPEKAETARANRSIAAPIVAFIVGAALSGGFVWSRYNGPAMAEKGDYNGDGKTDEQYIYSGSRLVRIETDRNFDGDVDCLYEYGTDGLLKSASLDDDFDGRMETTIAYGNEQPLEQRTDYDGDGSADVVATYVFGALQTYDYMNADGSRVRRITYNGSKADRAELDLDADGHVERRYRFDKYDEPVGESVEK</sequence>
<dbReference type="SUPFAM" id="SSF54913">
    <property type="entry name" value="GlnB-like"/>
    <property type="match status" value="1"/>
</dbReference>
<feature type="domain" description="DUF2007" evidence="2">
    <location>
        <begin position="1"/>
        <end position="67"/>
    </location>
</feature>
<dbReference type="EMBL" id="JACHHZ010000002">
    <property type="protein sequence ID" value="MBB6093351.1"/>
    <property type="molecule type" value="Genomic_DNA"/>
</dbReference>
<dbReference type="AlphaFoldDB" id="A0A841HJF6"/>
<keyword evidence="4" id="KW-1185">Reference proteome</keyword>
<dbReference type="InterPro" id="IPR011322">
    <property type="entry name" value="N-reg_PII-like_a/b"/>
</dbReference>
<accession>A0A841HJF6</accession>
<comment type="caution">
    <text evidence="3">The sequence shown here is derived from an EMBL/GenBank/DDBJ whole genome shotgun (WGS) entry which is preliminary data.</text>
</comment>
<name>A0A841HJF6_9GAMM</name>
<evidence type="ECO:0000259" key="2">
    <source>
        <dbReference type="Pfam" id="PF09413"/>
    </source>
</evidence>
<keyword evidence="1" id="KW-0472">Membrane</keyword>
<keyword evidence="1" id="KW-0812">Transmembrane</keyword>
<gene>
    <name evidence="3" type="ORF">HNQ60_002229</name>
</gene>
<evidence type="ECO:0000313" key="3">
    <source>
        <dbReference type="EMBL" id="MBB6093351.1"/>
    </source>
</evidence>
<reference evidence="3 4" key="1">
    <citation type="submission" date="2020-08" db="EMBL/GenBank/DDBJ databases">
        <title>Genomic Encyclopedia of Type Strains, Phase IV (KMG-IV): sequencing the most valuable type-strain genomes for metagenomic binning, comparative biology and taxonomic classification.</title>
        <authorList>
            <person name="Goeker M."/>
        </authorList>
    </citation>
    <scope>NUCLEOTIDE SEQUENCE [LARGE SCALE GENOMIC DNA]</scope>
    <source>
        <strain evidence="3 4">DSM 26723</strain>
    </source>
</reference>
<dbReference type="Gene3D" id="3.90.930.1">
    <property type="match status" value="1"/>
</dbReference>
<evidence type="ECO:0000256" key="1">
    <source>
        <dbReference type="SAM" id="Phobius"/>
    </source>
</evidence>
<proteinExistence type="predicted"/>